<dbReference type="GO" id="GO:0003824">
    <property type="term" value="F:catalytic activity"/>
    <property type="evidence" value="ECO:0007669"/>
    <property type="project" value="InterPro"/>
</dbReference>
<dbReference type="PANTHER" id="PTHR42834:SF1">
    <property type="entry name" value="ENDONUCLEASE_EXONUCLEASE_PHOSPHATASE FAMILY PROTEIN (AFU_ORTHOLOGUE AFUA_3G09210)"/>
    <property type="match status" value="1"/>
</dbReference>
<feature type="chain" id="PRO_5004169959" description="Endonuclease/exonuclease/phosphatase domain-containing protein" evidence="1">
    <location>
        <begin position="20"/>
        <end position="604"/>
    </location>
</feature>
<name>Q0CCG2_ASPTN</name>
<dbReference type="CDD" id="cd04486">
    <property type="entry name" value="YhcR_OBF_like"/>
    <property type="match status" value="1"/>
</dbReference>
<dbReference type="AlphaFoldDB" id="Q0CCG2"/>
<dbReference type="Gene3D" id="3.60.10.10">
    <property type="entry name" value="Endonuclease/exonuclease/phosphatase"/>
    <property type="match status" value="1"/>
</dbReference>
<dbReference type="STRING" id="341663.Q0CCG2"/>
<protein>
    <recommendedName>
        <fullName evidence="2">Endonuclease/exonuclease/phosphatase domain-containing protein</fullName>
    </recommendedName>
</protein>
<dbReference type="RefSeq" id="XP_001217208.1">
    <property type="nucleotide sequence ID" value="XM_001217207.1"/>
</dbReference>
<evidence type="ECO:0000313" key="4">
    <source>
        <dbReference type="Proteomes" id="UP000007963"/>
    </source>
</evidence>
<dbReference type="SUPFAM" id="SSF56219">
    <property type="entry name" value="DNase I-like"/>
    <property type="match status" value="1"/>
</dbReference>
<dbReference type="eggNOG" id="ENOG502QV0U">
    <property type="taxonomic scope" value="Eukaryota"/>
</dbReference>
<evidence type="ECO:0000259" key="2">
    <source>
        <dbReference type="Pfam" id="PF03372"/>
    </source>
</evidence>
<feature type="signal peptide" evidence="1">
    <location>
        <begin position="1"/>
        <end position="19"/>
    </location>
</feature>
<dbReference type="HOGENOM" id="CLU_003608_0_0_1"/>
<evidence type="ECO:0000313" key="3">
    <source>
        <dbReference type="EMBL" id="EAU30754.1"/>
    </source>
</evidence>
<gene>
    <name evidence="3" type="ORF">ATEG_08622</name>
</gene>
<dbReference type="Proteomes" id="UP000007963">
    <property type="component" value="Unassembled WGS sequence"/>
</dbReference>
<dbReference type="PANTHER" id="PTHR42834">
    <property type="entry name" value="ENDONUCLEASE/EXONUCLEASE/PHOSPHATASE FAMILY PROTEIN (AFU_ORTHOLOGUE AFUA_3G09210)"/>
    <property type="match status" value="1"/>
</dbReference>
<keyword evidence="1" id="KW-0732">Signal</keyword>
<dbReference type="VEuPathDB" id="FungiDB:ATEG_08622"/>
<dbReference type="EMBL" id="CH476606">
    <property type="protein sequence ID" value="EAU30754.1"/>
    <property type="molecule type" value="Genomic_DNA"/>
</dbReference>
<accession>Q0CCG2</accession>
<organism evidence="3 4">
    <name type="scientific">Aspergillus terreus (strain NIH 2624 / FGSC A1156)</name>
    <dbReference type="NCBI Taxonomy" id="341663"/>
    <lineage>
        <taxon>Eukaryota</taxon>
        <taxon>Fungi</taxon>
        <taxon>Dikarya</taxon>
        <taxon>Ascomycota</taxon>
        <taxon>Pezizomycotina</taxon>
        <taxon>Eurotiomycetes</taxon>
        <taxon>Eurotiomycetidae</taxon>
        <taxon>Eurotiales</taxon>
        <taxon>Aspergillaceae</taxon>
        <taxon>Aspergillus</taxon>
        <taxon>Aspergillus subgen. Circumdati</taxon>
    </lineage>
</organism>
<dbReference type="InterPro" id="IPR005135">
    <property type="entry name" value="Endo/exonuclease/phosphatase"/>
</dbReference>
<dbReference type="InterPro" id="IPR036691">
    <property type="entry name" value="Endo/exonu/phosph_ase_sf"/>
</dbReference>
<dbReference type="Pfam" id="PF03372">
    <property type="entry name" value="Exo_endo_phos"/>
    <property type="match status" value="1"/>
</dbReference>
<evidence type="ECO:0000256" key="1">
    <source>
        <dbReference type="SAM" id="SignalP"/>
    </source>
</evidence>
<sequence length="604" mass="64886">MRILPGLWASSSLFSHVLALTIGEVNGKHYLSPYQDKNVSDIKGLVTAKGSSGFYLRSMRPNADSPASDSIYVYGKSAVSQVSVGDIISLDGKVSEYRSSQSYVYLTEIISPTNIEVASHDNEVTPLVIGQNGLAPPTEEFSGLDHKNVFGVPNNVSQISHENPTVKPSRYGMDFWESLSGELVQLKGVHALTKPNQYGDTWVLGDWDSTGGNERGGLTMTPNDANPEAIIIGSPLDGSSNPTNTKIGDTIDDITGVITQAYGYYRLLPLTALTVTGSNETAAMPTTLTSNGSCSAMAFGSYNVENLTPNSTHLSKIAGHIVEYLKCPTVMFLQEIQDNNGATNDGVVSANRTLSTLIREIQKQGGIKYDFVNIDPVDGRDGGEPGGNIRVAYLYDPSVVRLRNANPGSSTDANEVLSGAELKYNPGLIDPSNSAWADSRKPLAAAWETLEGQARFFTVNVHFTSKGGGSSIEGDARPPVNGGIDQRSAQAKVVGNFISEILSEDSSAKIITAGDFNEFAFARPLEVFSAVSGLQDLDDVAGVSKTERYTYLYDANCQQLDHMYVSDALTTEAQIEHIHVNTWVAYEEQASDHDPTVALLNVCA</sequence>
<dbReference type="OMA" id="LWVTVKP"/>
<reference evidence="4" key="1">
    <citation type="submission" date="2005-09" db="EMBL/GenBank/DDBJ databases">
        <title>Annotation of the Aspergillus terreus NIH2624 genome.</title>
        <authorList>
            <person name="Birren B.W."/>
            <person name="Lander E.S."/>
            <person name="Galagan J.E."/>
            <person name="Nusbaum C."/>
            <person name="Devon K."/>
            <person name="Henn M."/>
            <person name="Ma L.-J."/>
            <person name="Jaffe D.B."/>
            <person name="Butler J."/>
            <person name="Alvarez P."/>
            <person name="Gnerre S."/>
            <person name="Grabherr M."/>
            <person name="Kleber M."/>
            <person name="Mauceli E.W."/>
            <person name="Brockman W."/>
            <person name="Rounsley S."/>
            <person name="Young S.K."/>
            <person name="LaButti K."/>
            <person name="Pushparaj V."/>
            <person name="DeCaprio D."/>
            <person name="Crawford M."/>
            <person name="Koehrsen M."/>
            <person name="Engels R."/>
            <person name="Montgomery P."/>
            <person name="Pearson M."/>
            <person name="Howarth C."/>
            <person name="Larson L."/>
            <person name="Luoma S."/>
            <person name="White J."/>
            <person name="Alvarado L."/>
            <person name="Kodira C.D."/>
            <person name="Zeng Q."/>
            <person name="Oleary S."/>
            <person name="Yandava C."/>
            <person name="Denning D.W."/>
            <person name="Nierman W.C."/>
            <person name="Milne T."/>
            <person name="Madden K."/>
        </authorList>
    </citation>
    <scope>NUCLEOTIDE SEQUENCE [LARGE SCALE GENOMIC DNA]</scope>
    <source>
        <strain evidence="4">NIH 2624 / FGSC A1156</strain>
    </source>
</reference>
<proteinExistence type="predicted"/>
<feature type="domain" description="Endonuclease/exonuclease/phosphatase" evidence="2">
    <location>
        <begin position="301"/>
        <end position="593"/>
    </location>
</feature>
<dbReference type="OrthoDB" id="47488at2759"/>
<dbReference type="GeneID" id="4323396"/>